<gene>
    <name evidence="1" type="ORF">MEPE_04916</name>
</gene>
<proteinExistence type="predicted"/>
<evidence type="ECO:0000313" key="1">
    <source>
        <dbReference type="EMBL" id="SNX86207.1"/>
    </source>
</evidence>
<keyword evidence="2" id="KW-1185">Reference proteome</keyword>
<accession>A0AAJ5C6T9</accession>
<sequence>MYNDPRHGALLEISSKSALSLLPSEMAASLLKAILSVESAEQIHDLVLHGEQYDQVHVAGNAWPCHPFFSLLTSMPNGRRRALKTTPYPVMRDRTDTETCTNAVKDQPATIANA</sequence>
<name>A0AAJ5C6T9_9BASI</name>
<evidence type="ECO:0000313" key="2">
    <source>
        <dbReference type="Proteomes" id="UP001294444"/>
    </source>
</evidence>
<organism evidence="1 2">
    <name type="scientific">Melanopsichium pennsylvanicum</name>
    <dbReference type="NCBI Taxonomy" id="63383"/>
    <lineage>
        <taxon>Eukaryota</taxon>
        <taxon>Fungi</taxon>
        <taxon>Dikarya</taxon>
        <taxon>Basidiomycota</taxon>
        <taxon>Ustilaginomycotina</taxon>
        <taxon>Ustilaginomycetes</taxon>
        <taxon>Ustilaginales</taxon>
        <taxon>Ustilaginaceae</taxon>
        <taxon>Melanopsichium</taxon>
    </lineage>
</organism>
<dbReference type="EMBL" id="OAPG01000013">
    <property type="protein sequence ID" value="SNX86207.1"/>
    <property type="molecule type" value="Genomic_DNA"/>
</dbReference>
<reference evidence="1" key="1">
    <citation type="submission" date="2023-10" db="EMBL/GenBank/DDBJ databases">
        <authorList>
            <person name="Guldener U."/>
        </authorList>
    </citation>
    <scope>NUCLEOTIDE SEQUENCE</scope>
    <source>
        <strain evidence="1">Mp4</strain>
    </source>
</reference>
<comment type="caution">
    <text evidence="1">The sequence shown here is derived from an EMBL/GenBank/DDBJ whole genome shotgun (WGS) entry which is preliminary data.</text>
</comment>
<protein>
    <submittedName>
        <fullName evidence="1">Uncharacterized protein</fullName>
    </submittedName>
</protein>
<dbReference type="Proteomes" id="UP001294444">
    <property type="component" value="Unassembled WGS sequence"/>
</dbReference>
<dbReference type="AlphaFoldDB" id="A0AAJ5C6T9"/>